<keyword evidence="5" id="KW-0812">Transmembrane</keyword>
<dbReference type="InterPro" id="IPR018060">
    <property type="entry name" value="HTH_AraC"/>
</dbReference>
<dbReference type="EMBL" id="SADE01000003">
    <property type="protein sequence ID" value="RVU35109.1"/>
    <property type="molecule type" value="Genomic_DNA"/>
</dbReference>
<dbReference type="Pfam" id="PF12833">
    <property type="entry name" value="HTH_18"/>
    <property type="match status" value="1"/>
</dbReference>
<dbReference type="OrthoDB" id="9806208at2"/>
<feature type="transmembrane region" description="Helical" evidence="5">
    <location>
        <begin position="202"/>
        <end position="224"/>
    </location>
</feature>
<dbReference type="Gene3D" id="1.10.10.60">
    <property type="entry name" value="Homeodomain-like"/>
    <property type="match status" value="1"/>
</dbReference>
<name>A0A3S2W855_9PROT</name>
<dbReference type="SMART" id="SM00342">
    <property type="entry name" value="HTH_ARAC"/>
    <property type="match status" value="1"/>
</dbReference>
<evidence type="ECO:0000256" key="2">
    <source>
        <dbReference type="ARBA" id="ARBA00023125"/>
    </source>
</evidence>
<dbReference type="PROSITE" id="PS00041">
    <property type="entry name" value="HTH_ARAC_FAMILY_1"/>
    <property type="match status" value="1"/>
</dbReference>
<keyword evidence="5" id="KW-1133">Transmembrane helix</keyword>
<feature type="transmembrane region" description="Helical" evidence="5">
    <location>
        <begin position="357"/>
        <end position="378"/>
    </location>
</feature>
<comment type="caution">
    <text evidence="7">The sequence shown here is derived from an EMBL/GenBank/DDBJ whole genome shotgun (WGS) entry which is preliminary data.</text>
</comment>
<keyword evidence="4" id="KW-0175">Coiled coil</keyword>
<evidence type="ECO:0000256" key="1">
    <source>
        <dbReference type="ARBA" id="ARBA00023015"/>
    </source>
</evidence>
<proteinExistence type="predicted"/>
<dbReference type="Pfam" id="PF07695">
    <property type="entry name" value="7TMR-DISM_7TM"/>
    <property type="match status" value="1"/>
</dbReference>
<gene>
    <name evidence="7" type="ORF">EOI86_20010</name>
</gene>
<feature type="transmembrane region" description="Helical" evidence="5">
    <location>
        <begin position="326"/>
        <end position="345"/>
    </location>
</feature>
<feature type="transmembrane region" description="Helical" evidence="5">
    <location>
        <begin position="398"/>
        <end position="417"/>
    </location>
</feature>
<evidence type="ECO:0000259" key="6">
    <source>
        <dbReference type="PROSITE" id="PS01124"/>
    </source>
</evidence>
<keyword evidence="5" id="KW-0472">Membrane</keyword>
<accession>A0A3S2W855</accession>
<feature type="transmembrane region" description="Helical" evidence="5">
    <location>
        <begin position="302"/>
        <end position="320"/>
    </location>
</feature>
<dbReference type="GO" id="GO:0043565">
    <property type="term" value="F:sequence-specific DNA binding"/>
    <property type="evidence" value="ECO:0007669"/>
    <property type="project" value="InterPro"/>
</dbReference>
<dbReference type="InterPro" id="IPR011623">
    <property type="entry name" value="7TMR_DISM_rcpt_extracell_dom1"/>
</dbReference>
<evidence type="ECO:0000256" key="3">
    <source>
        <dbReference type="ARBA" id="ARBA00023163"/>
    </source>
</evidence>
<protein>
    <submittedName>
        <fullName evidence="7">Helix-turn-helix domain-containing protein</fullName>
    </submittedName>
</protein>
<dbReference type="PROSITE" id="PS01124">
    <property type="entry name" value="HTH_ARAC_FAMILY_2"/>
    <property type="match status" value="1"/>
</dbReference>
<feature type="coiled-coil region" evidence="4">
    <location>
        <begin position="419"/>
        <end position="453"/>
    </location>
</feature>
<sequence>MNSVMLRPIPVAIAVSLLVLIGFWAVEGKSEQSPPLCGQSIAETPTATVFDHNSVQELLFLRADFLLDTSGAERPDDLDGKDFLKSPCLDRYPAPAPGAALWLRFSIQNDTNTARDWRIGFSEYLYGSTILYRDDPQSEPLAAAGRSVPRQERTFISLRPQLPLSLAAGEKRTYYLRIAETWDVAVTPYVMSPATAYTQNEFASLVSALFLGFLAATLVISLVLFRHADVTNYQFYSLYVISMLVSSLLYDGWFHHLTESGLDFVLMVRAIEALFALCAVGYVLFCQNILTLTTDRPKWPRFFSLGLGALTVSAVFAVLDPWIFDLPLTLVILFLQLGVLVAAVMRIKDGIPEAKPVAASAASLFILITIGHIPYILTFHLDTADASTKLAFEQMSEVAFYAAVLGEAIFMGIAIAVRVNSLQAQRLAATAEANALKHEAQAIRATLDEARRVSGSRIAALETRLIETANDTEKVSLAPADSRFLDWAKELVQANIGDPAFGVRQLSAALGTSEKTLGRRLKQSLGLTPVAFIRQERLNRARDMLLIRQFNTVAETAHAVGFSSTGHFAKLYREAFGETPNATLRAAIRDHQD</sequence>
<dbReference type="Proteomes" id="UP000287447">
    <property type="component" value="Unassembled WGS sequence"/>
</dbReference>
<evidence type="ECO:0000256" key="4">
    <source>
        <dbReference type="SAM" id="Coils"/>
    </source>
</evidence>
<keyword evidence="8" id="KW-1185">Reference proteome</keyword>
<dbReference type="RefSeq" id="WP_127767430.1">
    <property type="nucleotide sequence ID" value="NZ_SADE01000003.1"/>
</dbReference>
<dbReference type="InterPro" id="IPR018062">
    <property type="entry name" value="HTH_AraC-typ_CS"/>
</dbReference>
<dbReference type="InterPro" id="IPR009057">
    <property type="entry name" value="Homeodomain-like_sf"/>
</dbReference>
<dbReference type="SUPFAM" id="SSF46689">
    <property type="entry name" value="Homeodomain-like"/>
    <property type="match status" value="1"/>
</dbReference>
<feature type="transmembrane region" description="Helical" evidence="5">
    <location>
        <begin position="266"/>
        <end position="290"/>
    </location>
</feature>
<dbReference type="PANTHER" id="PTHR46796">
    <property type="entry name" value="HTH-TYPE TRANSCRIPTIONAL ACTIVATOR RHAS-RELATED"/>
    <property type="match status" value="1"/>
</dbReference>
<reference evidence="8" key="1">
    <citation type="submission" date="2019-01" db="EMBL/GenBank/DDBJ databases">
        <title>Gri0909 isolated from a small marine red alga.</title>
        <authorList>
            <person name="Kim J."/>
            <person name="Jeong S.E."/>
            <person name="Jeon C.O."/>
        </authorList>
    </citation>
    <scope>NUCLEOTIDE SEQUENCE [LARGE SCALE GENOMIC DNA]</scope>
    <source>
        <strain evidence="8">Gri0909</strain>
    </source>
</reference>
<dbReference type="AlphaFoldDB" id="A0A3S2W855"/>
<dbReference type="GO" id="GO:0003700">
    <property type="term" value="F:DNA-binding transcription factor activity"/>
    <property type="evidence" value="ECO:0007669"/>
    <property type="project" value="InterPro"/>
</dbReference>
<evidence type="ECO:0000313" key="8">
    <source>
        <dbReference type="Proteomes" id="UP000287447"/>
    </source>
</evidence>
<keyword evidence="3" id="KW-0804">Transcription</keyword>
<evidence type="ECO:0000256" key="5">
    <source>
        <dbReference type="SAM" id="Phobius"/>
    </source>
</evidence>
<dbReference type="InterPro" id="IPR050204">
    <property type="entry name" value="AraC_XylS_family_regulators"/>
</dbReference>
<organism evidence="7 8">
    <name type="scientific">Hwanghaeella grinnelliae</name>
    <dbReference type="NCBI Taxonomy" id="2500179"/>
    <lineage>
        <taxon>Bacteria</taxon>
        <taxon>Pseudomonadati</taxon>
        <taxon>Pseudomonadota</taxon>
        <taxon>Alphaproteobacteria</taxon>
        <taxon>Rhodospirillales</taxon>
        <taxon>Rhodospirillaceae</taxon>
        <taxon>Hwanghaeella</taxon>
    </lineage>
</organism>
<dbReference type="Pfam" id="PF07696">
    <property type="entry name" value="7TMR-DISMED2"/>
    <property type="match status" value="1"/>
</dbReference>
<dbReference type="Gene3D" id="2.60.40.2380">
    <property type="match status" value="1"/>
</dbReference>
<dbReference type="InterPro" id="IPR011622">
    <property type="entry name" value="7TMR_DISM_rcpt_extracell_dom2"/>
</dbReference>
<feature type="transmembrane region" description="Helical" evidence="5">
    <location>
        <begin position="236"/>
        <end position="254"/>
    </location>
</feature>
<feature type="domain" description="HTH araC/xylS-type" evidence="6">
    <location>
        <begin position="486"/>
        <end position="586"/>
    </location>
</feature>
<keyword evidence="1" id="KW-0805">Transcription regulation</keyword>
<keyword evidence="2" id="KW-0238">DNA-binding</keyword>
<evidence type="ECO:0000313" key="7">
    <source>
        <dbReference type="EMBL" id="RVU35109.1"/>
    </source>
</evidence>